<dbReference type="UniPathway" id="UPA00109">
    <property type="reaction ID" value="UER00187"/>
</dbReference>
<dbReference type="Gene3D" id="3.20.20.120">
    <property type="entry name" value="Enolase-like C-terminal domain"/>
    <property type="match status" value="1"/>
</dbReference>
<evidence type="ECO:0000313" key="11">
    <source>
        <dbReference type="EMBL" id="SYV94870.1"/>
    </source>
</evidence>
<dbReference type="EMBL" id="LS991952">
    <property type="protein sequence ID" value="SYV94870.1"/>
    <property type="molecule type" value="Genomic_DNA"/>
</dbReference>
<dbReference type="InterPro" id="IPR020810">
    <property type="entry name" value="Enolase_C"/>
</dbReference>
<dbReference type="InterPro" id="IPR020809">
    <property type="entry name" value="Enolase_CS"/>
</dbReference>
<dbReference type="EC" id="4.2.1.11" evidence="4"/>
<evidence type="ECO:0000259" key="10">
    <source>
        <dbReference type="Pfam" id="PF00113"/>
    </source>
</evidence>
<keyword evidence="8" id="KW-0324">Glycolysis</keyword>
<evidence type="ECO:0000256" key="5">
    <source>
        <dbReference type="ARBA" id="ARBA00017068"/>
    </source>
</evidence>
<gene>
    <name evidence="11" type="primary">eno_2</name>
    <name evidence="11" type="ORF">NCTC10115_01108</name>
</gene>
<dbReference type="InterPro" id="IPR000941">
    <property type="entry name" value="Enolase"/>
</dbReference>
<feature type="domain" description="Enolase C-terminal TIM barrel" evidence="10">
    <location>
        <begin position="3"/>
        <end position="64"/>
    </location>
</feature>
<comment type="cofactor">
    <cofactor evidence="1">
        <name>Mg(2+)</name>
        <dbReference type="ChEBI" id="CHEBI:18420"/>
    </cofactor>
</comment>
<dbReference type="Proteomes" id="UP000260136">
    <property type="component" value="Chromosome"/>
</dbReference>
<comment type="pathway">
    <text evidence="2">Carbohydrate degradation; glycolysis; pyruvate from D-glyceraldehyde 3-phosphate: step 4/5.</text>
</comment>
<dbReference type="GO" id="GO:0004634">
    <property type="term" value="F:phosphopyruvate hydratase activity"/>
    <property type="evidence" value="ECO:0007669"/>
    <property type="project" value="UniProtKB-EC"/>
</dbReference>
<evidence type="ECO:0000256" key="1">
    <source>
        <dbReference type="ARBA" id="ARBA00001946"/>
    </source>
</evidence>
<dbReference type="SUPFAM" id="SSF51604">
    <property type="entry name" value="Enolase C-terminal domain-like"/>
    <property type="match status" value="1"/>
</dbReference>
<evidence type="ECO:0000256" key="6">
    <source>
        <dbReference type="ARBA" id="ARBA00022525"/>
    </source>
</evidence>
<name>A0A3B0PG97_MYCGL</name>
<evidence type="ECO:0000256" key="3">
    <source>
        <dbReference type="ARBA" id="ARBA00009604"/>
    </source>
</evidence>
<proteinExistence type="inferred from homology"/>
<dbReference type="GO" id="GO:0006096">
    <property type="term" value="P:glycolytic process"/>
    <property type="evidence" value="ECO:0007669"/>
    <property type="project" value="UniProtKB-UniPathway"/>
</dbReference>
<dbReference type="AlphaFoldDB" id="A0A3B0PG97"/>
<dbReference type="PANTHER" id="PTHR11902:SF1">
    <property type="entry name" value="ENOLASE"/>
    <property type="match status" value="1"/>
</dbReference>
<evidence type="ECO:0000256" key="2">
    <source>
        <dbReference type="ARBA" id="ARBA00005031"/>
    </source>
</evidence>
<evidence type="ECO:0000313" key="12">
    <source>
        <dbReference type="Proteomes" id="UP000260136"/>
    </source>
</evidence>
<keyword evidence="6" id="KW-0964">Secreted</keyword>
<sequence>MESLTKKIGKKVQIVGDDTYCTNPELTSKGVSLSATNSVLIKLNQIGTLTETIQTINIAKKANW</sequence>
<accession>A0A3B0PG97</accession>
<evidence type="ECO:0000256" key="4">
    <source>
        <dbReference type="ARBA" id="ARBA00012058"/>
    </source>
</evidence>
<dbReference type="GO" id="GO:0000287">
    <property type="term" value="F:magnesium ion binding"/>
    <property type="evidence" value="ECO:0007669"/>
    <property type="project" value="InterPro"/>
</dbReference>
<protein>
    <recommendedName>
        <fullName evidence="5">Enolase</fullName>
        <ecNumber evidence="4">4.2.1.11</ecNumber>
    </recommendedName>
</protein>
<dbReference type="GO" id="GO:0000015">
    <property type="term" value="C:phosphopyruvate hydratase complex"/>
    <property type="evidence" value="ECO:0007669"/>
    <property type="project" value="InterPro"/>
</dbReference>
<dbReference type="PROSITE" id="PS00164">
    <property type="entry name" value="ENOLASE"/>
    <property type="match status" value="1"/>
</dbReference>
<organism evidence="11 12">
    <name type="scientific">Mycoplasmoides gallisepticum</name>
    <name type="common">Mycoplasma gallisepticum</name>
    <dbReference type="NCBI Taxonomy" id="2096"/>
    <lineage>
        <taxon>Bacteria</taxon>
        <taxon>Bacillati</taxon>
        <taxon>Mycoplasmatota</taxon>
        <taxon>Mycoplasmoidales</taxon>
        <taxon>Mycoplasmoidaceae</taxon>
        <taxon>Mycoplasmoides</taxon>
    </lineage>
</organism>
<evidence type="ECO:0000256" key="7">
    <source>
        <dbReference type="ARBA" id="ARBA00022842"/>
    </source>
</evidence>
<evidence type="ECO:0000256" key="9">
    <source>
        <dbReference type="ARBA" id="ARBA00023239"/>
    </source>
</evidence>
<dbReference type="PANTHER" id="PTHR11902">
    <property type="entry name" value="ENOLASE"/>
    <property type="match status" value="1"/>
</dbReference>
<dbReference type="Pfam" id="PF00113">
    <property type="entry name" value="Enolase_C"/>
    <property type="match status" value="1"/>
</dbReference>
<feature type="non-terminal residue" evidence="11">
    <location>
        <position position="64"/>
    </location>
</feature>
<evidence type="ECO:0000256" key="8">
    <source>
        <dbReference type="ARBA" id="ARBA00023152"/>
    </source>
</evidence>
<keyword evidence="9 11" id="KW-0456">Lyase</keyword>
<comment type="similarity">
    <text evidence="3">Belongs to the enolase family.</text>
</comment>
<dbReference type="InterPro" id="IPR036849">
    <property type="entry name" value="Enolase-like_C_sf"/>
</dbReference>
<reference evidence="12" key="1">
    <citation type="submission" date="2018-06" db="EMBL/GenBank/DDBJ databases">
        <authorList>
            <consortium name="Pathogen Informatics"/>
        </authorList>
    </citation>
    <scope>NUCLEOTIDE SEQUENCE [LARGE SCALE GENOMIC DNA]</scope>
    <source>
        <strain evidence="12">NCTC10115</strain>
    </source>
</reference>
<keyword evidence="7" id="KW-0460">Magnesium</keyword>
<dbReference type="PRINTS" id="PR00148">
    <property type="entry name" value="ENOLASE"/>
</dbReference>